<evidence type="ECO:0000313" key="2">
    <source>
        <dbReference type="EMBL" id="KAK4031309.1"/>
    </source>
</evidence>
<accession>A0AAN6P3Z3</accession>
<proteinExistence type="predicted"/>
<evidence type="ECO:0000313" key="3">
    <source>
        <dbReference type="Proteomes" id="UP001303115"/>
    </source>
</evidence>
<dbReference type="Proteomes" id="UP001303115">
    <property type="component" value="Unassembled WGS sequence"/>
</dbReference>
<comment type="caution">
    <text evidence="2">The sequence shown here is derived from an EMBL/GenBank/DDBJ whole genome shotgun (WGS) entry which is preliminary data.</text>
</comment>
<keyword evidence="3" id="KW-1185">Reference proteome</keyword>
<feature type="region of interest" description="Disordered" evidence="1">
    <location>
        <begin position="1"/>
        <end position="29"/>
    </location>
</feature>
<name>A0AAN6P3Z3_9PEZI</name>
<dbReference type="AlphaFoldDB" id="A0AAN6P3Z3"/>
<evidence type="ECO:0000256" key="1">
    <source>
        <dbReference type="SAM" id="MobiDB-lite"/>
    </source>
</evidence>
<organism evidence="2 3">
    <name type="scientific">Parachaetomium inaequale</name>
    <dbReference type="NCBI Taxonomy" id="2588326"/>
    <lineage>
        <taxon>Eukaryota</taxon>
        <taxon>Fungi</taxon>
        <taxon>Dikarya</taxon>
        <taxon>Ascomycota</taxon>
        <taxon>Pezizomycotina</taxon>
        <taxon>Sordariomycetes</taxon>
        <taxon>Sordariomycetidae</taxon>
        <taxon>Sordariales</taxon>
        <taxon>Chaetomiaceae</taxon>
        <taxon>Parachaetomium</taxon>
    </lineage>
</organism>
<reference evidence="3" key="1">
    <citation type="journal article" date="2023" name="Mol. Phylogenet. Evol.">
        <title>Genome-scale phylogeny and comparative genomics of the fungal order Sordariales.</title>
        <authorList>
            <person name="Hensen N."/>
            <person name="Bonometti L."/>
            <person name="Westerberg I."/>
            <person name="Brannstrom I.O."/>
            <person name="Guillou S."/>
            <person name="Cros-Aarteil S."/>
            <person name="Calhoun S."/>
            <person name="Haridas S."/>
            <person name="Kuo A."/>
            <person name="Mondo S."/>
            <person name="Pangilinan J."/>
            <person name="Riley R."/>
            <person name="LaButti K."/>
            <person name="Andreopoulos B."/>
            <person name="Lipzen A."/>
            <person name="Chen C."/>
            <person name="Yan M."/>
            <person name="Daum C."/>
            <person name="Ng V."/>
            <person name="Clum A."/>
            <person name="Steindorff A."/>
            <person name="Ohm R.A."/>
            <person name="Martin F."/>
            <person name="Silar P."/>
            <person name="Natvig D.O."/>
            <person name="Lalanne C."/>
            <person name="Gautier V."/>
            <person name="Ament-Velasquez S.L."/>
            <person name="Kruys A."/>
            <person name="Hutchinson M.I."/>
            <person name="Powell A.J."/>
            <person name="Barry K."/>
            <person name="Miller A.N."/>
            <person name="Grigoriev I.V."/>
            <person name="Debuchy R."/>
            <person name="Gladieux P."/>
            <person name="Hiltunen Thoren M."/>
            <person name="Johannesson H."/>
        </authorList>
    </citation>
    <scope>NUCLEOTIDE SEQUENCE [LARGE SCALE GENOMIC DNA]</scope>
    <source>
        <strain evidence="3">CBS 284.82</strain>
    </source>
</reference>
<protein>
    <submittedName>
        <fullName evidence="2">Uncharacterized protein</fullName>
    </submittedName>
</protein>
<gene>
    <name evidence="2" type="ORF">C8A01DRAFT_21454</name>
</gene>
<feature type="non-terminal residue" evidence="2">
    <location>
        <position position="1"/>
    </location>
</feature>
<dbReference type="EMBL" id="MU854886">
    <property type="protein sequence ID" value="KAK4031309.1"/>
    <property type="molecule type" value="Genomic_DNA"/>
</dbReference>
<sequence length="62" mass="6793">EEADDSFQEAGRRKRPRGRPPSLTIAQEEARRDLRQGKLTFAIQVNTALASQGQEGGIQGAK</sequence>